<reference evidence="2" key="1">
    <citation type="submission" date="2020-11" db="EMBL/GenBank/DDBJ databases">
        <authorList>
            <consortium name="DOE Joint Genome Institute"/>
            <person name="Ahrendt S."/>
            <person name="Riley R."/>
            <person name="Andreopoulos W."/>
            <person name="Labutti K."/>
            <person name="Pangilinan J."/>
            <person name="Ruiz-Duenas F.J."/>
            <person name="Barrasa J.M."/>
            <person name="Sanchez-Garcia M."/>
            <person name="Camarero S."/>
            <person name="Miyauchi S."/>
            <person name="Serrano A."/>
            <person name="Linde D."/>
            <person name="Babiker R."/>
            <person name="Drula E."/>
            <person name="Ayuso-Fernandez I."/>
            <person name="Pacheco R."/>
            <person name="Padilla G."/>
            <person name="Ferreira P."/>
            <person name="Barriuso J."/>
            <person name="Kellner H."/>
            <person name="Castanera R."/>
            <person name="Alfaro M."/>
            <person name="Ramirez L."/>
            <person name="Pisabarro A.G."/>
            <person name="Kuo A."/>
            <person name="Tritt A."/>
            <person name="Lipzen A."/>
            <person name="He G."/>
            <person name="Yan M."/>
            <person name="Ng V."/>
            <person name="Cullen D."/>
            <person name="Martin F."/>
            <person name="Rosso M.-N."/>
            <person name="Henrissat B."/>
            <person name="Hibbett D."/>
            <person name="Martinez A.T."/>
            <person name="Grigoriev I.V."/>
        </authorList>
    </citation>
    <scope>NUCLEOTIDE SEQUENCE</scope>
    <source>
        <strain evidence="2">CBS 506.95</strain>
    </source>
</reference>
<proteinExistence type="predicted"/>
<dbReference type="Proteomes" id="UP000807306">
    <property type="component" value="Unassembled WGS sequence"/>
</dbReference>
<evidence type="ECO:0000256" key="1">
    <source>
        <dbReference type="SAM" id="Phobius"/>
    </source>
</evidence>
<name>A0A9P6EKV5_9AGAR</name>
<keyword evidence="1" id="KW-0472">Membrane</keyword>
<protein>
    <submittedName>
        <fullName evidence="2">Uncharacterized protein</fullName>
    </submittedName>
</protein>
<keyword evidence="1" id="KW-0812">Transmembrane</keyword>
<comment type="caution">
    <text evidence="2">The sequence shown here is derived from an EMBL/GenBank/DDBJ whole genome shotgun (WGS) entry which is preliminary data.</text>
</comment>
<keyword evidence="1" id="KW-1133">Transmembrane helix</keyword>
<organism evidence="2 3">
    <name type="scientific">Crepidotus variabilis</name>
    <dbReference type="NCBI Taxonomy" id="179855"/>
    <lineage>
        <taxon>Eukaryota</taxon>
        <taxon>Fungi</taxon>
        <taxon>Dikarya</taxon>
        <taxon>Basidiomycota</taxon>
        <taxon>Agaricomycotina</taxon>
        <taxon>Agaricomycetes</taxon>
        <taxon>Agaricomycetidae</taxon>
        <taxon>Agaricales</taxon>
        <taxon>Agaricineae</taxon>
        <taxon>Crepidotaceae</taxon>
        <taxon>Crepidotus</taxon>
    </lineage>
</organism>
<feature type="transmembrane region" description="Helical" evidence="1">
    <location>
        <begin position="14"/>
        <end position="33"/>
    </location>
</feature>
<dbReference type="AlphaFoldDB" id="A0A9P6EKV5"/>
<keyword evidence="3" id="KW-1185">Reference proteome</keyword>
<feature type="transmembrane region" description="Helical" evidence="1">
    <location>
        <begin position="110"/>
        <end position="133"/>
    </location>
</feature>
<evidence type="ECO:0000313" key="3">
    <source>
        <dbReference type="Proteomes" id="UP000807306"/>
    </source>
</evidence>
<gene>
    <name evidence="2" type="ORF">CPB83DRAFT_155052</name>
</gene>
<feature type="transmembrane region" description="Helical" evidence="1">
    <location>
        <begin position="53"/>
        <end position="74"/>
    </location>
</feature>
<evidence type="ECO:0000313" key="2">
    <source>
        <dbReference type="EMBL" id="KAF9530710.1"/>
    </source>
</evidence>
<feature type="transmembrane region" description="Helical" evidence="1">
    <location>
        <begin position="163"/>
        <end position="183"/>
    </location>
</feature>
<sequence>MHDWNSPQELQRDAVILIRAANIWTGMYFWEVLTSMTLERDFIKQRKVFQWQVLPYFFGRYFQAIGLLCLVSMVNSTKRSDCSIEHVLTFFLEMSVVFASVNFALRTIAIWTNTVVTSVICVMVLGHAGLVILNTVQNQGHWVPEGVCVALDPANAYRDTTIIRAYTMIFDAILLLLSVYKLAIEYKRVGRGSLVRCLLAQGMIYFLVAFVCNAIATGFLIWKPNFELGIIGAAPASVFTVVAACRCVRHLSELIAQKAQQFQSPTVTTGPMDFFDTALSQEGRDVYRSTYAR</sequence>
<feature type="transmembrane region" description="Helical" evidence="1">
    <location>
        <begin position="86"/>
        <end position="105"/>
    </location>
</feature>
<dbReference type="EMBL" id="MU157838">
    <property type="protein sequence ID" value="KAF9530710.1"/>
    <property type="molecule type" value="Genomic_DNA"/>
</dbReference>
<feature type="transmembrane region" description="Helical" evidence="1">
    <location>
        <begin position="204"/>
        <end position="222"/>
    </location>
</feature>
<accession>A0A9P6EKV5</accession>
<feature type="transmembrane region" description="Helical" evidence="1">
    <location>
        <begin position="228"/>
        <end position="248"/>
    </location>
</feature>
<dbReference type="OrthoDB" id="2742220at2759"/>